<keyword evidence="3" id="KW-1185">Reference proteome</keyword>
<accession>B9M1H6</accession>
<dbReference type="STRING" id="316067.Geob_2708"/>
<dbReference type="RefSeq" id="WP_012647786.1">
    <property type="nucleotide sequence ID" value="NC_011979.1"/>
</dbReference>
<name>B9M1H6_GEODF</name>
<dbReference type="InterPro" id="IPR000157">
    <property type="entry name" value="TIR_dom"/>
</dbReference>
<sequence length="326" mass="35934">MKVFLSHASSEKKMAKTLRRKLEVAGHEVSTSDSMEQGDDITSAIGKLIERAEAFVIIVSPKGLGNERLMWEWRTVLENSWKEQGRPIFGVLVGNVVPPPFLMGRQLVTISSLDDIDTAAEQLLGRLQGNPIDEMVVEDLKARGREIISHLSSEIQKFEPSPEQLEKQRKRLQEKIHELSAAPASGDLARLNLKLVNVIKTLAEKGLQVDGAIPLMTKSLEIMEQLQNTSPEQRAALRTRIAREMEKAGDFQGALEQACRALQVCVEELDKKGPADTECDDNVPALGSLLERIKETVGEENVRAGRSLVSSLISRAADGKSRGGQQ</sequence>
<dbReference type="GO" id="GO:0007165">
    <property type="term" value="P:signal transduction"/>
    <property type="evidence" value="ECO:0007669"/>
    <property type="project" value="InterPro"/>
</dbReference>
<dbReference type="Proteomes" id="UP000007721">
    <property type="component" value="Chromosome"/>
</dbReference>
<evidence type="ECO:0000313" key="3">
    <source>
        <dbReference type="Proteomes" id="UP000007721"/>
    </source>
</evidence>
<gene>
    <name evidence="2" type="ordered locus">Geob_2708</name>
</gene>
<evidence type="ECO:0000259" key="1">
    <source>
        <dbReference type="Pfam" id="PF13676"/>
    </source>
</evidence>
<feature type="domain" description="TIR" evidence="1">
    <location>
        <begin position="3"/>
        <end position="124"/>
    </location>
</feature>
<dbReference type="InterPro" id="IPR035897">
    <property type="entry name" value="Toll_tir_struct_dom_sf"/>
</dbReference>
<organism evidence="2 3">
    <name type="scientific">Geotalea daltonii (strain DSM 22248 / JCM 15807 / FRC-32)</name>
    <name type="common">Geobacter daltonii</name>
    <dbReference type="NCBI Taxonomy" id="316067"/>
    <lineage>
        <taxon>Bacteria</taxon>
        <taxon>Pseudomonadati</taxon>
        <taxon>Thermodesulfobacteriota</taxon>
        <taxon>Desulfuromonadia</taxon>
        <taxon>Geobacterales</taxon>
        <taxon>Geobacteraceae</taxon>
        <taxon>Geotalea</taxon>
    </lineage>
</organism>
<dbReference type="Pfam" id="PF13676">
    <property type="entry name" value="TIR_2"/>
    <property type="match status" value="1"/>
</dbReference>
<dbReference type="Gene3D" id="3.40.50.10140">
    <property type="entry name" value="Toll/interleukin-1 receptor homology (TIR) domain"/>
    <property type="match status" value="1"/>
</dbReference>
<protein>
    <recommendedName>
        <fullName evidence="1">TIR domain-containing protein</fullName>
    </recommendedName>
</protein>
<dbReference type="EMBL" id="CP001390">
    <property type="protein sequence ID" value="ACM21058.1"/>
    <property type="molecule type" value="Genomic_DNA"/>
</dbReference>
<reference evidence="2 3" key="1">
    <citation type="submission" date="2009-01" db="EMBL/GenBank/DDBJ databases">
        <title>Complete sequence of Geobacter sp. FRC-32.</title>
        <authorList>
            <consortium name="US DOE Joint Genome Institute"/>
            <person name="Lucas S."/>
            <person name="Copeland A."/>
            <person name="Lapidus A."/>
            <person name="Glavina del Rio T."/>
            <person name="Dalin E."/>
            <person name="Tice H."/>
            <person name="Bruce D."/>
            <person name="Goodwin L."/>
            <person name="Pitluck S."/>
            <person name="Saunders E."/>
            <person name="Brettin T."/>
            <person name="Detter J.C."/>
            <person name="Han C."/>
            <person name="Larimer F."/>
            <person name="Land M."/>
            <person name="Hauser L."/>
            <person name="Kyrpides N."/>
            <person name="Ovchinnikova G."/>
            <person name="Kostka J."/>
            <person name="Richardson P."/>
        </authorList>
    </citation>
    <scope>NUCLEOTIDE SEQUENCE [LARGE SCALE GENOMIC DNA]</scope>
    <source>
        <strain evidence="3">DSM 22248 / JCM 15807 / FRC-32</strain>
    </source>
</reference>
<dbReference type="SUPFAM" id="SSF52200">
    <property type="entry name" value="Toll/Interleukin receptor TIR domain"/>
    <property type="match status" value="1"/>
</dbReference>
<dbReference type="KEGG" id="geo:Geob_2708"/>
<evidence type="ECO:0000313" key="2">
    <source>
        <dbReference type="EMBL" id="ACM21058.1"/>
    </source>
</evidence>
<proteinExistence type="predicted"/>
<dbReference type="AlphaFoldDB" id="B9M1H6"/>
<dbReference type="HOGENOM" id="CLU_851952_0_0_7"/>